<proteinExistence type="predicted"/>
<name>A0AAD8H154_9APIA</name>
<sequence length="112" mass="13388">MMVTWQLCCKSLVDNRISGSIPWELTIILTLEELILEENQLGGSLPTALGSLRNLRRLRISYLRRSFSSSPNLRDMTYMKYLIPRNCLIKRFHSSIYRRERDEKFKYPRFEL</sequence>
<dbReference type="InterPro" id="IPR001611">
    <property type="entry name" value="Leu-rich_rpt"/>
</dbReference>
<dbReference type="SUPFAM" id="SSF52058">
    <property type="entry name" value="L domain-like"/>
    <property type="match status" value="1"/>
</dbReference>
<evidence type="ECO:0000313" key="2">
    <source>
        <dbReference type="Proteomes" id="UP001237642"/>
    </source>
</evidence>
<reference evidence="1" key="1">
    <citation type="submission" date="2023-02" db="EMBL/GenBank/DDBJ databases">
        <title>Genome of toxic invasive species Heracleum sosnowskyi carries increased number of genes despite the absence of recent whole-genome duplications.</title>
        <authorList>
            <person name="Schelkunov M."/>
            <person name="Shtratnikova V."/>
            <person name="Makarenko M."/>
            <person name="Klepikova A."/>
            <person name="Omelchenko D."/>
            <person name="Novikova G."/>
            <person name="Obukhova E."/>
            <person name="Bogdanov V."/>
            <person name="Penin A."/>
            <person name="Logacheva M."/>
        </authorList>
    </citation>
    <scope>NUCLEOTIDE SEQUENCE</scope>
    <source>
        <strain evidence="1">Hsosn_3</strain>
        <tissue evidence="1">Leaf</tissue>
    </source>
</reference>
<dbReference type="InterPro" id="IPR032675">
    <property type="entry name" value="LRR_dom_sf"/>
</dbReference>
<protein>
    <submittedName>
        <fullName evidence="1">Uncharacterized protein</fullName>
    </submittedName>
</protein>
<organism evidence="1 2">
    <name type="scientific">Heracleum sosnowskyi</name>
    <dbReference type="NCBI Taxonomy" id="360622"/>
    <lineage>
        <taxon>Eukaryota</taxon>
        <taxon>Viridiplantae</taxon>
        <taxon>Streptophyta</taxon>
        <taxon>Embryophyta</taxon>
        <taxon>Tracheophyta</taxon>
        <taxon>Spermatophyta</taxon>
        <taxon>Magnoliopsida</taxon>
        <taxon>eudicotyledons</taxon>
        <taxon>Gunneridae</taxon>
        <taxon>Pentapetalae</taxon>
        <taxon>asterids</taxon>
        <taxon>campanulids</taxon>
        <taxon>Apiales</taxon>
        <taxon>Apiaceae</taxon>
        <taxon>Apioideae</taxon>
        <taxon>apioid superclade</taxon>
        <taxon>Tordylieae</taxon>
        <taxon>Tordyliinae</taxon>
        <taxon>Heracleum</taxon>
    </lineage>
</organism>
<accession>A0AAD8H154</accession>
<dbReference type="Pfam" id="PF00560">
    <property type="entry name" value="LRR_1"/>
    <property type="match status" value="1"/>
</dbReference>
<dbReference type="AlphaFoldDB" id="A0AAD8H154"/>
<dbReference type="EMBL" id="JAUIZM010000010">
    <property type="protein sequence ID" value="KAK1359017.1"/>
    <property type="molecule type" value="Genomic_DNA"/>
</dbReference>
<comment type="caution">
    <text evidence="1">The sequence shown here is derived from an EMBL/GenBank/DDBJ whole genome shotgun (WGS) entry which is preliminary data.</text>
</comment>
<evidence type="ECO:0000313" key="1">
    <source>
        <dbReference type="EMBL" id="KAK1359017.1"/>
    </source>
</evidence>
<reference evidence="1" key="2">
    <citation type="submission" date="2023-05" db="EMBL/GenBank/DDBJ databases">
        <authorList>
            <person name="Schelkunov M.I."/>
        </authorList>
    </citation>
    <scope>NUCLEOTIDE SEQUENCE</scope>
    <source>
        <strain evidence="1">Hsosn_3</strain>
        <tissue evidence="1">Leaf</tissue>
    </source>
</reference>
<keyword evidence="2" id="KW-1185">Reference proteome</keyword>
<dbReference type="Proteomes" id="UP001237642">
    <property type="component" value="Unassembled WGS sequence"/>
</dbReference>
<gene>
    <name evidence="1" type="ORF">POM88_043491</name>
</gene>
<dbReference type="Gene3D" id="3.80.10.10">
    <property type="entry name" value="Ribonuclease Inhibitor"/>
    <property type="match status" value="1"/>
</dbReference>